<gene>
    <name evidence="4" type="ORF">IC614_04125</name>
</gene>
<evidence type="ECO:0000256" key="1">
    <source>
        <dbReference type="ARBA" id="ARBA00022723"/>
    </source>
</evidence>
<evidence type="ECO:0000313" key="4">
    <source>
        <dbReference type="EMBL" id="QPQ55784.1"/>
    </source>
</evidence>
<dbReference type="GO" id="GO:0046872">
    <property type="term" value="F:metal ion binding"/>
    <property type="evidence" value="ECO:0007669"/>
    <property type="project" value="UniProtKB-KW"/>
</dbReference>
<organism evidence="4 5">
    <name type="scientific">Allosphingosinicella flava</name>
    <dbReference type="NCBI Taxonomy" id="2771430"/>
    <lineage>
        <taxon>Bacteria</taxon>
        <taxon>Pseudomonadati</taxon>
        <taxon>Pseudomonadota</taxon>
        <taxon>Alphaproteobacteria</taxon>
        <taxon>Sphingomonadales</taxon>
        <taxon>Sphingomonadaceae</taxon>
        <taxon>Allosphingosinicella</taxon>
    </lineage>
</organism>
<dbReference type="EMBL" id="CP065592">
    <property type="protein sequence ID" value="QPQ55784.1"/>
    <property type="molecule type" value="Genomic_DNA"/>
</dbReference>
<dbReference type="Pfam" id="PF13640">
    <property type="entry name" value="2OG-FeII_Oxy_3"/>
    <property type="match status" value="1"/>
</dbReference>
<dbReference type="InterPro" id="IPR045054">
    <property type="entry name" value="P4HA-like"/>
</dbReference>
<dbReference type="PANTHER" id="PTHR10869">
    <property type="entry name" value="PROLYL 4-HYDROXYLASE ALPHA SUBUNIT"/>
    <property type="match status" value="1"/>
</dbReference>
<reference evidence="4 5" key="1">
    <citation type="submission" date="2020-11" db="EMBL/GenBank/DDBJ databases">
        <title>Genome seq and assembly of Sphingosinicella sp.</title>
        <authorList>
            <person name="Chhetri G."/>
        </authorList>
    </citation>
    <scope>NUCLEOTIDE SEQUENCE [LARGE SCALE GENOMIC DNA]</scope>
    <source>
        <strain evidence="4 5">UDD2</strain>
    </source>
</reference>
<accession>A0A7T2GKZ7</accession>
<dbReference type="AlphaFoldDB" id="A0A7T2GKZ7"/>
<sequence>MQHPVRTSDAAAFPIAQENPALHALNRRIAAASETLAEQILRYQSGQQYRPHSDAMAGEKNQRILTFLIYLNDDFEGGETHFLAPDLKVRRARRRCHPLPKHKSGRHAG</sequence>
<keyword evidence="1" id="KW-0479">Metal-binding</keyword>
<dbReference type="PANTHER" id="PTHR10869:SF246">
    <property type="entry name" value="TRANSMEMBRANE PROLYL 4-HYDROXYLASE"/>
    <property type="match status" value="1"/>
</dbReference>
<keyword evidence="5" id="KW-1185">Reference proteome</keyword>
<feature type="domain" description="Prolyl 4-hydroxylase alpha subunit Fe(2+) 2OG dioxygenase" evidence="3">
    <location>
        <begin position="39"/>
        <end position="87"/>
    </location>
</feature>
<dbReference type="Proteomes" id="UP000594873">
    <property type="component" value="Chromosome"/>
</dbReference>
<dbReference type="InterPro" id="IPR044862">
    <property type="entry name" value="Pro_4_hyd_alph_FE2OG_OXY"/>
</dbReference>
<evidence type="ECO:0000259" key="3">
    <source>
        <dbReference type="Pfam" id="PF13640"/>
    </source>
</evidence>
<evidence type="ECO:0000256" key="2">
    <source>
        <dbReference type="ARBA" id="ARBA00023004"/>
    </source>
</evidence>
<dbReference type="RefSeq" id="WP_200972576.1">
    <property type="nucleotide sequence ID" value="NZ_CP065592.1"/>
</dbReference>
<evidence type="ECO:0000313" key="5">
    <source>
        <dbReference type="Proteomes" id="UP000594873"/>
    </source>
</evidence>
<name>A0A7T2GKZ7_9SPHN</name>
<protein>
    <submittedName>
        <fullName evidence="4">2OG-Fe(II) oxygenase</fullName>
    </submittedName>
</protein>
<dbReference type="KEGG" id="sflv:IC614_04125"/>
<keyword evidence="2" id="KW-0408">Iron</keyword>
<proteinExistence type="predicted"/>
<dbReference type="Gene3D" id="2.60.120.620">
    <property type="entry name" value="q2cbj1_9rhob like domain"/>
    <property type="match status" value="1"/>
</dbReference>